<accession>A0A4Z1IHS9</accession>
<reference evidence="1 2" key="1">
    <citation type="submission" date="2017-12" db="EMBL/GenBank/DDBJ databases">
        <title>Comparative genomics of Botrytis spp.</title>
        <authorList>
            <person name="Valero-Jimenez C.A."/>
            <person name="Tapia P."/>
            <person name="Veloso J."/>
            <person name="Silva-Moreno E."/>
            <person name="Staats M."/>
            <person name="Valdes J.H."/>
            <person name="Van Kan J.A.L."/>
        </authorList>
    </citation>
    <scope>NUCLEOTIDE SEQUENCE [LARGE SCALE GENOMIC DNA]</scope>
    <source>
        <strain evidence="1 2">MUCL2120</strain>
    </source>
</reference>
<dbReference type="Proteomes" id="UP000297452">
    <property type="component" value="Unassembled WGS sequence"/>
</dbReference>
<organism evidence="1 2">
    <name type="scientific">Botryotinia narcissicola</name>
    <dbReference type="NCBI Taxonomy" id="278944"/>
    <lineage>
        <taxon>Eukaryota</taxon>
        <taxon>Fungi</taxon>
        <taxon>Dikarya</taxon>
        <taxon>Ascomycota</taxon>
        <taxon>Pezizomycotina</taxon>
        <taxon>Leotiomycetes</taxon>
        <taxon>Helotiales</taxon>
        <taxon>Sclerotiniaceae</taxon>
        <taxon>Botryotinia</taxon>
    </lineage>
</organism>
<name>A0A4Z1IHS9_9HELO</name>
<gene>
    <name evidence="1" type="ORF">BOTNAR_0227g00040</name>
</gene>
<dbReference type="AlphaFoldDB" id="A0A4Z1IHS9"/>
<evidence type="ECO:0000313" key="2">
    <source>
        <dbReference type="Proteomes" id="UP000297452"/>
    </source>
</evidence>
<dbReference type="EMBL" id="PQXJ01000227">
    <property type="protein sequence ID" value="TGO56233.1"/>
    <property type="molecule type" value="Genomic_DNA"/>
</dbReference>
<keyword evidence="2" id="KW-1185">Reference proteome</keyword>
<evidence type="ECO:0000313" key="1">
    <source>
        <dbReference type="EMBL" id="TGO56233.1"/>
    </source>
</evidence>
<protein>
    <submittedName>
        <fullName evidence="1">Uncharacterized protein</fullName>
    </submittedName>
</protein>
<proteinExistence type="predicted"/>
<sequence>MQQTAPQPIPQRCSVYGPSTFYTARHFQFRCAKRPQKSAAGRGTPFYREDFEKWSSKAAKYGSI</sequence>
<comment type="caution">
    <text evidence="1">The sequence shown here is derived from an EMBL/GenBank/DDBJ whole genome shotgun (WGS) entry which is preliminary data.</text>
</comment>